<protein>
    <submittedName>
        <fullName evidence="1">Uncharacterized protein</fullName>
    </submittedName>
</protein>
<organism evidence="1 2">
    <name type="scientific">Bryocella elongata</name>
    <dbReference type="NCBI Taxonomy" id="863522"/>
    <lineage>
        <taxon>Bacteria</taxon>
        <taxon>Pseudomonadati</taxon>
        <taxon>Acidobacteriota</taxon>
        <taxon>Terriglobia</taxon>
        <taxon>Terriglobales</taxon>
        <taxon>Acidobacteriaceae</taxon>
        <taxon>Bryocella</taxon>
    </lineage>
</organism>
<reference evidence="1 2" key="1">
    <citation type="submission" date="2016-10" db="EMBL/GenBank/DDBJ databases">
        <authorList>
            <person name="de Groot N.N."/>
        </authorList>
    </citation>
    <scope>NUCLEOTIDE SEQUENCE [LARGE SCALE GENOMIC DNA]</scope>
    <source>
        <strain evidence="1 2">DSM 22489</strain>
    </source>
</reference>
<dbReference type="Proteomes" id="UP000236728">
    <property type="component" value="Unassembled WGS sequence"/>
</dbReference>
<keyword evidence="2" id="KW-1185">Reference proteome</keyword>
<sequence length="151" mass="16737">MRPRILIPHPKESDQHSYAAAKFEVPALIVKRNGVTSPGRVPLSRICRDEKNAERSGYRERSKIRVAGSFDPGKSADLADEAAQRLLIFWGIHPETEADIFALQIRYGGFYPVHTPKDMHLEKAFSSSGDFGIHARAQPIGTKIGALAYVP</sequence>
<proteinExistence type="predicted"/>
<accession>A0A1H5THM3</accession>
<dbReference type="EMBL" id="FNVA01000001">
    <property type="protein sequence ID" value="SEF62253.1"/>
    <property type="molecule type" value="Genomic_DNA"/>
</dbReference>
<evidence type="ECO:0000313" key="2">
    <source>
        <dbReference type="Proteomes" id="UP000236728"/>
    </source>
</evidence>
<name>A0A1H5THM3_9BACT</name>
<evidence type="ECO:0000313" key="1">
    <source>
        <dbReference type="EMBL" id="SEF62253.1"/>
    </source>
</evidence>
<dbReference type="AlphaFoldDB" id="A0A1H5THM3"/>
<gene>
    <name evidence="1" type="ORF">SAMN05421819_0613</name>
</gene>